<reference evidence="3" key="1">
    <citation type="journal article" date="2021" name="Front. Microbiol.">
        <title>Comprehensive Comparative Genomics and Phenotyping of Methylobacterium Species.</title>
        <authorList>
            <person name="Alessa O."/>
            <person name="Ogura Y."/>
            <person name="Fujitani Y."/>
            <person name="Takami H."/>
            <person name="Hayashi T."/>
            <person name="Sahin N."/>
            <person name="Tani A."/>
        </authorList>
    </citation>
    <scope>NUCLEOTIDE SEQUENCE</scope>
    <source>
        <strain evidence="3">DSM 23632</strain>
    </source>
</reference>
<gene>
    <name evidence="3" type="ORF">MPOCJGCO_4466</name>
</gene>
<feature type="region of interest" description="Disordered" evidence="1">
    <location>
        <begin position="136"/>
        <end position="187"/>
    </location>
</feature>
<comment type="caution">
    <text evidence="3">The sequence shown here is derived from an EMBL/GenBank/DDBJ whole genome shotgun (WGS) entry which is preliminary data.</text>
</comment>
<keyword evidence="2" id="KW-0812">Transmembrane</keyword>
<keyword evidence="2" id="KW-1133">Transmembrane helix</keyword>
<evidence type="ECO:0000313" key="3">
    <source>
        <dbReference type="EMBL" id="GJE62333.1"/>
    </source>
</evidence>
<proteinExistence type="predicted"/>
<evidence type="ECO:0000256" key="2">
    <source>
        <dbReference type="SAM" id="Phobius"/>
    </source>
</evidence>
<organism evidence="3 4">
    <name type="scientific">Methylobacterium trifolii</name>
    <dbReference type="NCBI Taxonomy" id="1003092"/>
    <lineage>
        <taxon>Bacteria</taxon>
        <taxon>Pseudomonadati</taxon>
        <taxon>Pseudomonadota</taxon>
        <taxon>Alphaproteobacteria</taxon>
        <taxon>Hyphomicrobiales</taxon>
        <taxon>Methylobacteriaceae</taxon>
        <taxon>Methylobacterium</taxon>
    </lineage>
</organism>
<feature type="compositionally biased region" description="Low complexity" evidence="1">
    <location>
        <begin position="174"/>
        <end position="187"/>
    </location>
</feature>
<accession>A0ABQ4U7I7</accession>
<evidence type="ECO:0008006" key="5">
    <source>
        <dbReference type="Google" id="ProtNLM"/>
    </source>
</evidence>
<protein>
    <recommendedName>
        <fullName evidence="5">Energy transducer TonB</fullName>
    </recommendedName>
</protein>
<keyword evidence="2" id="KW-0472">Membrane</keyword>
<dbReference type="EMBL" id="BPRB01000308">
    <property type="protein sequence ID" value="GJE62333.1"/>
    <property type="molecule type" value="Genomic_DNA"/>
</dbReference>
<sequence>MTVAELPRSDRITARRGRFSRRSRIAVGPLHPARLPRATGIGAGILTGGLAGLAVIAAFTLPFMRSGAAPEAAGVVVVHPTAVVETTAAVARPAVDRAPVDRAPVDRAAEPAAAARPASPAAQAVLSLDQLPVLEEAMPDLDMEAAPAPRPPARATPPHRAERPSARCKDGSGAPCPARTAASAARP</sequence>
<name>A0ABQ4U7I7_9HYPH</name>
<feature type="compositionally biased region" description="Basic and acidic residues" evidence="1">
    <location>
        <begin position="159"/>
        <end position="170"/>
    </location>
</feature>
<dbReference type="Proteomes" id="UP001055057">
    <property type="component" value="Unassembled WGS sequence"/>
</dbReference>
<feature type="transmembrane region" description="Helical" evidence="2">
    <location>
        <begin position="40"/>
        <end position="61"/>
    </location>
</feature>
<evidence type="ECO:0000256" key="1">
    <source>
        <dbReference type="SAM" id="MobiDB-lite"/>
    </source>
</evidence>
<keyword evidence="4" id="KW-1185">Reference proteome</keyword>
<evidence type="ECO:0000313" key="4">
    <source>
        <dbReference type="Proteomes" id="UP001055057"/>
    </source>
</evidence>
<reference evidence="3" key="2">
    <citation type="submission" date="2021-08" db="EMBL/GenBank/DDBJ databases">
        <authorList>
            <person name="Tani A."/>
            <person name="Ola A."/>
            <person name="Ogura Y."/>
            <person name="Katsura K."/>
            <person name="Hayashi T."/>
        </authorList>
    </citation>
    <scope>NUCLEOTIDE SEQUENCE</scope>
    <source>
        <strain evidence="3">DSM 23632</strain>
    </source>
</reference>